<proteinExistence type="predicted"/>
<feature type="transmembrane region" description="Helical" evidence="1">
    <location>
        <begin position="16"/>
        <end position="37"/>
    </location>
</feature>
<organism evidence="2 3">
    <name type="scientific">Nocardia transvalensis</name>
    <dbReference type="NCBI Taxonomy" id="37333"/>
    <lineage>
        <taxon>Bacteria</taxon>
        <taxon>Bacillati</taxon>
        <taxon>Actinomycetota</taxon>
        <taxon>Actinomycetes</taxon>
        <taxon>Mycobacteriales</taxon>
        <taxon>Nocardiaceae</taxon>
        <taxon>Nocardia</taxon>
    </lineage>
</organism>
<evidence type="ECO:0000313" key="3">
    <source>
        <dbReference type="Proteomes" id="UP000540412"/>
    </source>
</evidence>
<dbReference type="AlphaFoldDB" id="A0A7W9PJZ6"/>
<evidence type="ECO:0000313" key="2">
    <source>
        <dbReference type="EMBL" id="MBB5917365.1"/>
    </source>
</evidence>
<reference evidence="2 3" key="1">
    <citation type="submission" date="2020-08" db="EMBL/GenBank/DDBJ databases">
        <title>Sequencing the genomes of 1000 actinobacteria strains.</title>
        <authorList>
            <person name="Klenk H.-P."/>
        </authorList>
    </citation>
    <scope>NUCLEOTIDE SEQUENCE [LARGE SCALE GENOMIC DNA]</scope>
    <source>
        <strain evidence="2 3">DSM 43582</strain>
    </source>
</reference>
<name>A0A7W9PJZ6_9NOCA</name>
<protein>
    <submittedName>
        <fullName evidence="2">Uncharacterized protein</fullName>
    </submittedName>
</protein>
<accession>A0A7W9PJZ6</accession>
<dbReference type="Proteomes" id="UP000540412">
    <property type="component" value="Unassembled WGS sequence"/>
</dbReference>
<keyword evidence="1" id="KW-0812">Transmembrane</keyword>
<keyword evidence="3" id="KW-1185">Reference proteome</keyword>
<evidence type="ECO:0000256" key="1">
    <source>
        <dbReference type="SAM" id="Phobius"/>
    </source>
</evidence>
<sequence length="60" mass="6122">MSADPDVGSRTPLLPLYAAGFVTAFGAHTIAAGLAGYTESEHAGLPTLGVLLALYGRRCC</sequence>
<keyword evidence="1" id="KW-1133">Transmembrane helix</keyword>
<keyword evidence="1" id="KW-0472">Membrane</keyword>
<gene>
    <name evidence="2" type="ORF">BJY24_006277</name>
</gene>
<comment type="caution">
    <text evidence="2">The sequence shown here is derived from an EMBL/GenBank/DDBJ whole genome shotgun (WGS) entry which is preliminary data.</text>
</comment>
<dbReference type="EMBL" id="JACHIT010000002">
    <property type="protein sequence ID" value="MBB5917365.1"/>
    <property type="molecule type" value="Genomic_DNA"/>
</dbReference>